<dbReference type="InterPro" id="IPR001881">
    <property type="entry name" value="EGF-like_Ca-bd_dom"/>
</dbReference>
<dbReference type="InterPro" id="IPR018097">
    <property type="entry name" value="EGF_Ca-bd_CS"/>
</dbReference>
<dbReference type="Proteomes" id="UP001329430">
    <property type="component" value="Chromosome 9"/>
</dbReference>
<dbReference type="PROSITE" id="PS00010">
    <property type="entry name" value="ASX_HYDROXYL"/>
    <property type="match status" value="5"/>
</dbReference>
<keyword evidence="16" id="KW-1185">Reference proteome</keyword>
<name>A0AAN7UXN0_9COLE</name>
<comment type="caution">
    <text evidence="15">The sequence shown here is derived from an EMBL/GenBank/DDBJ whole genome shotgun (WGS) entry which is preliminary data.</text>
</comment>
<dbReference type="Pfam" id="PF07645">
    <property type="entry name" value="EGF_CA"/>
    <property type="match status" value="9"/>
</dbReference>
<evidence type="ECO:0000256" key="7">
    <source>
        <dbReference type="ARBA" id="ARBA00022737"/>
    </source>
</evidence>
<evidence type="ECO:0000256" key="11">
    <source>
        <dbReference type="PROSITE-ProRule" id="PRU00076"/>
    </source>
</evidence>
<gene>
    <name evidence="15" type="ORF">RI129_011892</name>
</gene>
<keyword evidence="9" id="KW-1015">Disulfide bond</keyword>
<sequence length="1132" mass="124561">MKAIALFVVGFSTISWCGISASKLDLLKKCCSLGTNYAHSGLKCANFQTPIAGVAVEDESFCLNSIDVCCKKEYREKECGLGQNDAKMGKSCESAGEDDFRKDCCEACEMGIETGTSGQSCETNLGLGPLLDTAFKACCGKITPTTPQSSTAQSVPVLVSSKSTRASLTTATLPLTKSLEKSNSITPPAQTLEALCDIPDLCAHICTQTTDSFRCDCYQGYALMADGISCKPIKQAVPISDRCTMNNPCDQKCVDTGFAIKCGCFEGFELAGDKKTCKDINECTLGLHDCEVNEVCINMEGDYDCEKREENPLQITNFNDKCPEGYKFNGKQMVCDDIDECQFPLICPKPSTCVNTIGSYKCEDVEELPQCPPGFYFKQSVQSCEDIDECIAGKDECNKESQICLNTKGNYTCIDKASKKSCPPGFKKNIVTQACEDINECEENFQLCGENEECVNELGGHNCVPKATTQSSTSVTISRLPSTSPTTVTTKSTTPAPTPSSTLGTTKKHSVQPQFYPPTPSVHKPGPQPVFRPQHVLISTSTVKPGYPFYNPPVQSVSCSAGYKLSPPASCTDIDECKDIPHICDSNQDCYNTVGSYVCSCKLGFSKDHQTGACVDINECQIGKHDCGEAQRCDNTIGSYVCARTTGCGTGYTLNSATGLCEDDDECVLGLHNCHDLGPKFQCRNTLGSYRCEKIKCIGDCLNKKTTTSTTKLVPTQHHPIISGQFKKCLPGYKMNQRGECEDIDECKSNPCKRGEKCLNLNGRYQCIPFIHCKSGYELNEAGTGCEDVNECTRGTHKCKSSQICKNGPGYYICQCPPGHKLNPDNECEDINECDFYRERICSHNAECVNTIGSYECKCKEGFRSNQHACDDIDECSEVSGLCHQNCVNLWGGYRCSCNRGFTLSIDNRTCTDINECEKFKTKQLCVGTCQNTPGSYTCRCPEGYRLGSDGRTCQDIDECHQNVCRNVDDICINTRGSYKCHTITCPPNYIKDPEHKSRCKRASNVCDIRDTQCIRMPGQYSYHFVTFVSNLPIPNEGKIDFFQMKGPSWASSSANFNMDVANVRCPPHIKQADSNNFRMKRDLHKVIVSLIRPIEGPQEIEMQLQMELYVSGVFQGKVISTVFIYVSSYEF</sequence>
<dbReference type="InterPro" id="IPR000742">
    <property type="entry name" value="EGF"/>
</dbReference>
<dbReference type="InterPro" id="IPR052235">
    <property type="entry name" value="Nephronectin_domain"/>
</dbReference>
<keyword evidence="5 11" id="KW-0245">EGF-like domain</keyword>
<dbReference type="FunFam" id="2.10.25.10:FF:000005">
    <property type="entry name" value="Fibrillin 2"/>
    <property type="match status" value="2"/>
</dbReference>
<dbReference type="InterPro" id="IPR000152">
    <property type="entry name" value="EGF-type_Asp/Asn_hydroxyl_site"/>
</dbReference>
<dbReference type="FunFam" id="2.10.25.10:FF:000240">
    <property type="entry name" value="Vitamin K-dependent protein S"/>
    <property type="match status" value="1"/>
</dbReference>
<evidence type="ECO:0000256" key="9">
    <source>
        <dbReference type="ARBA" id="ARBA00023157"/>
    </source>
</evidence>
<evidence type="ECO:0000256" key="10">
    <source>
        <dbReference type="ARBA" id="ARBA00023180"/>
    </source>
</evidence>
<evidence type="ECO:0000256" key="6">
    <source>
        <dbReference type="ARBA" id="ARBA00022729"/>
    </source>
</evidence>
<keyword evidence="3" id="KW-0964">Secreted</keyword>
<dbReference type="PROSITE" id="PS50026">
    <property type="entry name" value="EGF_3"/>
    <property type="match status" value="5"/>
</dbReference>
<dbReference type="InterPro" id="IPR055088">
    <property type="entry name" value="Fibulin_C"/>
</dbReference>
<feature type="region of interest" description="Disordered" evidence="12">
    <location>
        <begin position="474"/>
        <end position="511"/>
    </location>
</feature>
<evidence type="ECO:0000256" key="1">
    <source>
        <dbReference type="ARBA" id="ARBA00004498"/>
    </source>
</evidence>
<evidence type="ECO:0000256" key="5">
    <source>
        <dbReference type="ARBA" id="ARBA00022536"/>
    </source>
</evidence>
<dbReference type="InterPro" id="IPR049883">
    <property type="entry name" value="NOTCH1_EGF-like"/>
</dbReference>
<feature type="chain" id="PRO_5042846463" description="EGF-like domain-containing protein" evidence="13">
    <location>
        <begin position="22"/>
        <end position="1132"/>
    </location>
</feature>
<organism evidence="15 16">
    <name type="scientific">Pyrocoelia pectoralis</name>
    <dbReference type="NCBI Taxonomy" id="417401"/>
    <lineage>
        <taxon>Eukaryota</taxon>
        <taxon>Metazoa</taxon>
        <taxon>Ecdysozoa</taxon>
        <taxon>Arthropoda</taxon>
        <taxon>Hexapoda</taxon>
        <taxon>Insecta</taxon>
        <taxon>Pterygota</taxon>
        <taxon>Neoptera</taxon>
        <taxon>Endopterygota</taxon>
        <taxon>Coleoptera</taxon>
        <taxon>Polyphaga</taxon>
        <taxon>Elateriformia</taxon>
        <taxon>Elateroidea</taxon>
        <taxon>Lampyridae</taxon>
        <taxon>Lampyrinae</taxon>
        <taxon>Pyrocoelia</taxon>
    </lineage>
</organism>
<dbReference type="SMART" id="SM00179">
    <property type="entry name" value="EGF_CA"/>
    <property type="match status" value="13"/>
</dbReference>
<dbReference type="GO" id="GO:0005509">
    <property type="term" value="F:calcium ion binding"/>
    <property type="evidence" value="ECO:0007669"/>
    <property type="project" value="InterPro"/>
</dbReference>
<dbReference type="SMART" id="SM00181">
    <property type="entry name" value="EGF"/>
    <property type="match status" value="13"/>
</dbReference>
<keyword evidence="10" id="KW-0325">Glycoprotein</keyword>
<dbReference type="Gene3D" id="2.10.25.10">
    <property type="entry name" value="Laminin"/>
    <property type="match status" value="15"/>
</dbReference>
<feature type="domain" description="EGF-like" evidence="14">
    <location>
        <begin position="788"/>
        <end position="829"/>
    </location>
</feature>
<evidence type="ECO:0000313" key="16">
    <source>
        <dbReference type="Proteomes" id="UP001329430"/>
    </source>
</evidence>
<proteinExistence type="inferred from homology"/>
<dbReference type="CDD" id="cd00054">
    <property type="entry name" value="EGF_CA"/>
    <property type="match status" value="5"/>
</dbReference>
<dbReference type="PROSITE" id="PS01187">
    <property type="entry name" value="EGF_CA"/>
    <property type="match status" value="6"/>
</dbReference>
<dbReference type="FunFam" id="2.10.25.10:FF:000506">
    <property type="entry name" value="Adhesion G protein-coupled receptor E1"/>
    <property type="match status" value="1"/>
</dbReference>
<keyword evidence="6 13" id="KW-0732">Signal</keyword>
<reference evidence="15 16" key="1">
    <citation type="journal article" date="2024" name="Insects">
        <title>An Improved Chromosome-Level Genome Assembly of the Firefly Pyrocoelia pectoralis.</title>
        <authorList>
            <person name="Fu X."/>
            <person name="Meyer-Rochow V.B."/>
            <person name="Ballantyne L."/>
            <person name="Zhu X."/>
        </authorList>
    </citation>
    <scope>NUCLEOTIDE SEQUENCE [LARGE SCALE GENOMIC DNA]</scope>
    <source>
        <strain evidence="15">XCY_ONT2</strain>
    </source>
</reference>
<evidence type="ECO:0000313" key="15">
    <source>
        <dbReference type="EMBL" id="KAK5639400.1"/>
    </source>
</evidence>
<dbReference type="SUPFAM" id="SSF57184">
    <property type="entry name" value="Growth factor receptor domain"/>
    <property type="match status" value="5"/>
</dbReference>
<feature type="domain" description="EGF-like" evidence="14">
    <location>
        <begin position="913"/>
        <end position="955"/>
    </location>
</feature>
<evidence type="ECO:0000256" key="2">
    <source>
        <dbReference type="ARBA" id="ARBA00006127"/>
    </source>
</evidence>
<comment type="similarity">
    <text evidence="2">Belongs to the fibulin family.</text>
</comment>
<dbReference type="PANTHER" id="PTHR24050">
    <property type="entry name" value="PA14 DOMAIN-CONTAINING PROTEIN"/>
    <property type="match status" value="1"/>
</dbReference>
<feature type="domain" description="EGF-like" evidence="14">
    <location>
        <begin position="872"/>
        <end position="912"/>
    </location>
</feature>
<feature type="compositionally biased region" description="Low complexity" evidence="12">
    <location>
        <begin position="481"/>
        <end position="505"/>
    </location>
</feature>
<keyword evidence="4" id="KW-0272">Extracellular matrix</keyword>
<dbReference type="InterPro" id="IPR026823">
    <property type="entry name" value="cEGF"/>
</dbReference>
<evidence type="ECO:0000256" key="4">
    <source>
        <dbReference type="ARBA" id="ARBA00022530"/>
    </source>
</evidence>
<dbReference type="Pfam" id="PF22914">
    <property type="entry name" value="Fibulin_C"/>
    <property type="match status" value="1"/>
</dbReference>
<evidence type="ECO:0000256" key="13">
    <source>
        <dbReference type="SAM" id="SignalP"/>
    </source>
</evidence>
<feature type="domain" description="EGF-like" evidence="14">
    <location>
        <begin position="573"/>
        <end position="611"/>
    </location>
</feature>
<feature type="signal peptide" evidence="13">
    <location>
        <begin position="1"/>
        <end position="21"/>
    </location>
</feature>
<dbReference type="FunFam" id="2.10.25.10:FF:000014">
    <property type="entry name" value="Latent-transforming growth factor beta-binding protein 3"/>
    <property type="match status" value="1"/>
</dbReference>
<evidence type="ECO:0000256" key="8">
    <source>
        <dbReference type="ARBA" id="ARBA00022837"/>
    </source>
</evidence>
<dbReference type="InterPro" id="IPR009030">
    <property type="entry name" value="Growth_fac_rcpt_cys_sf"/>
</dbReference>
<protein>
    <recommendedName>
        <fullName evidence="14">EGF-like domain-containing protein</fullName>
    </recommendedName>
</protein>
<dbReference type="Pfam" id="PF12662">
    <property type="entry name" value="cEGF"/>
    <property type="match status" value="3"/>
</dbReference>
<keyword evidence="8" id="KW-0106">Calcium</keyword>
<evidence type="ECO:0000256" key="12">
    <source>
        <dbReference type="SAM" id="MobiDB-lite"/>
    </source>
</evidence>
<dbReference type="EMBL" id="JAVRBK010000009">
    <property type="protein sequence ID" value="KAK5639400.1"/>
    <property type="molecule type" value="Genomic_DNA"/>
</dbReference>
<dbReference type="SUPFAM" id="SSF57196">
    <property type="entry name" value="EGF/Laminin"/>
    <property type="match status" value="1"/>
</dbReference>
<dbReference type="PROSITE" id="PS01186">
    <property type="entry name" value="EGF_2"/>
    <property type="match status" value="3"/>
</dbReference>
<evidence type="ECO:0000259" key="14">
    <source>
        <dbReference type="PROSITE" id="PS50026"/>
    </source>
</evidence>
<feature type="domain" description="EGF-like" evidence="14">
    <location>
        <begin position="830"/>
        <end position="871"/>
    </location>
</feature>
<comment type="subcellular location">
    <subcellularLocation>
        <location evidence="1">Secreted</location>
        <location evidence="1">Extracellular space</location>
        <location evidence="1">Extracellular matrix</location>
    </subcellularLocation>
</comment>
<comment type="caution">
    <text evidence="11">Lacks conserved residue(s) required for the propagation of feature annotation.</text>
</comment>
<accession>A0AAN7UXN0</accession>
<evidence type="ECO:0000256" key="3">
    <source>
        <dbReference type="ARBA" id="ARBA00022525"/>
    </source>
</evidence>
<dbReference type="PANTHER" id="PTHR24050:SF27">
    <property type="entry name" value="FIBRILLIN-1"/>
    <property type="match status" value="1"/>
</dbReference>
<keyword evidence="7" id="KW-0677">Repeat</keyword>
<dbReference type="AlphaFoldDB" id="A0AAN7UXN0"/>